<gene>
    <name evidence="2" type="ordered locus">Dtur_1579</name>
</gene>
<dbReference type="RefSeq" id="WP_012583928.1">
    <property type="nucleotide sequence ID" value="NC_011661.1"/>
</dbReference>
<dbReference type="EMBL" id="CP001251">
    <property type="protein sequence ID" value="ACK42853.1"/>
    <property type="molecule type" value="Genomic_DNA"/>
</dbReference>
<keyword evidence="3" id="KW-1185">Reference proteome</keyword>
<dbReference type="InterPro" id="IPR011017">
    <property type="entry name" value="TRASH_dom"/>
</dbReference>
<sequence length="48" mass="5622">MAKDPVCGMEVDERNPPAVSEYKGKKYYFCNKACKIEFDKDPEKYVKK</sequence>
<dbReference type="STRING" id="515635.Dtur_1579"/>
<feature type="domain" description="TRASH" evidence="1">
    <location>
        <begin position="4"/>
        <end position="42"/>
    </location>
</feature>
<organism evidence="2 3">
    <name type="scientific">Dictyoglomus turgidum (strain DSM 6724 / Z-1310)</name>
    <dbReference type="NCBI Taxonomy" id="515635"/>
    <lineage>
        <taxon>Bacteria</taxon>
        <taxon>Pseudomonadati</taxon>
        <taxon>Dictyoglomota</taxon>
        <taxon>Dictyoglomia</taxon>
        <taxon>Dictyoglomales</taxon>
        <taxon>Dictyoglomaceae</taxon>
        <taxon>Dictyoglomus</taxon>
    </lineage>
</organism>
<dbReference type="OrthoDB" id="9809270at2"/>
<dbReference type="AlphaFoldDB" id="B8E2K9"/>
<accession>B8E2K9</accession>
<dbReference type="InterPro" id="IPR007029">
    <property type="entry name" value="YHS_dom"/>
</dbReference>
<dbReference type="Gene3D" id="1.10.620.20">
    <property type="entry name" value="Ribonucleotide Reductase, subunit A"/>
    <property type="match status" value="1"/>
</dbReference>
<dbReference type="eggNOG" id="COG3350">
    <property type="taxonomic scope" value="Bacteria"/>
</dbReference>
<dbReference type="SUPFAM" id="SSF47240">
    <property type="entry name" value="Ferritin-like"/>
    <property type="match status" value="1"/>
</dbReference>
<dbReference type="Proteomes" id="UP000007719">
    <property type="component" value="Chromosome"/>
</dbReference>
<evidence type="ECO:0000313" key="2">
    <source>
        <dbReference type="EMBL" id="ACK42853.1"/>
    </source>
</evidence>
<dbReference type="EnsemblBacteria" id="ACK42853">
    <property type="protein sequence ID" value="ACK42853"/>
    <property type="gene ID" value="Dtur_1579"/>
</dbReference>
<dbReference type="HOGENOM" id="CLU_185152_1_1_0"/>
<dbReference type="Pfam" id="PF04945">
    <property type="entry name" value="YHS"/>
    <property type="match status" value="1"/>
</dbReference>
<protein>
    <submittedName>
        <fullName evidence="2">YHS domain protein</fullName>
    </submittedName>
</protein>
<evidence type="ECO:0000259" key="1">
    <source>
        <dbReference type="SMART" id="SM00746"/>
    </source>
</evidence>
<dbReference type="InterPro" id="IPR009078">
    <property type="entry name" value="Ferritin-like_SF"/>
</dbReference>
<dbReference type="GO" id="GO:0016491">
    <property type="term" value="F:oxidoreductase activity"/>
    <property type="evidence" value="ECO:0007669"/>
    <property type="project" value="InterPro"/>
</dbReference>
<dbReference type="KEGG" id="dtu:Dtur_1579"/>
<dbReference type="PATRIC" id="fig|515635.4.peg.1627"/>
<reference evidence="3" key="1">
    <citation type="journal article" date="2016" name="Front. Microbiol.">
        <title>The complete genome sequence of hyperthermophile Dictyoglomus turgidum DSM 6724 reveals a specialized carbohydrate fermentor.</title>
        <authorList>
            <person name="Brumm P.J."/>
            <person name="Gowda K."/>
            <person name="Robb F.T."/>
            <person name="Mead D.A."/>
        </authorList>
    </citation>
    <scope>NUCLEOTIDE SEQUENCE [LARGE SCALE GENOMIC DNA]</scope>
    <source>
        <strain evidence="3">DSM 6724 / Z-1310</strain>
    </source>
</reference>
<proteinExistence type="predicted"/>
<dbReference type="InterPro" id="IPR012348">
    <property type="entry name" value="RNR-like"/>
</dbReference>
<dbReference type="InParanoid" id="B8E2K9"/>
<evidence type="ECO:0000313" key="3">
    <source>
        <dbReference type="Proteomes" id="UP000007719"/>
    </source>
</evidence>
<dbReference type="SMART" id="SM00746">
    <property type="entry name" value="TRASH"/>
    <property type="match status" value="1"/>
</dbReference>
<name>B8E2K9_DICTD</name>